<keyword evidence="3" id="KW-1185">Reference proteome</keyword>
<reference evidence="3" key="1">
    <citation type="journal article" date="2019" name="Int. J. Syst. Evol. Microbiol.">
        <title>The Global Catalogue of Microorganisms (GCM) 10K type strain sequencing project: providing services to taxonomists for standard genome sequencing and annotation.</title>
        <authorList>
            <consortium name="The Broad Institute Genomics Platform"/>
            <consortium name="The Broad Institute Genome Sequencing Center for Infectious Disease"/>
            <person name="Wu L."/>
            <person name="Ma J."/>
        </authorList>
    </citation>
    <scope>NUCLEOTIDE SEQUENCE [LARGE SCALE GENOMIC DNA]</scope>
    <source>
        <strain evidence="3">JCM 18298</strain>
    </source>
</reference>
<dbReference type="Proteomes" id="UP001500603">
    <property type="component" value="Unassembled WGS sequence"/>
</dbReference>
<dbReference type="RefSeq" id="WP_345499074.1">
    <property type="nucleotide sequence ID" value="NZ_BAABJM010000007.1"/>
</dbReference>
<proteinExistence type="predicted"/>
<evidence type="ECO:0000256" key="1">
    <source>
        <dbReference type="SAM" id="SignalP"/>
    </source>
</evidence>
<feature type="chain" id="PRO_5047398734" evidence="1">
    <location>
        <begin position="29"/>
        <end position="131"/>
    </location>
</feature>
<sequence>MNHRLAKAMVIATFGIAATGLFVPQAVAQSAPNLAPGLDCEGLQCTNDSDDTYIVEFDAVCLTVGADESTSLVKDFDEIAPHQQKTLDKHCPAHYLPGKEHGELVNGDVIDAYYTGASVAPQPRPGTGSAG</sequence>
<keyword evidence="1" id="KW-0732">Signal</keyword>
<organism evidence="2 3">
    <name type="scientific">Nocardia callitridis</name>
    <dbReference type="NCBI Taxonomy" id="648753"/>
    <lineage>
        <taxon>Bacteria</taxon>
        <taxon>Bacillati</taxon>
        <taxon>Actinomycetota</taxon>
        <taxon>Actinomycetes</taxon>
        <taxon>Mycobacteriales</taxon>
        <taxon>Nocardiaceae</taxon>
        <taxon>Nocardia</taxon>
    </lineage>
</organism>
<gene>
    <name evidence="2" type="ORF">GCM10023318_55070</name>
</gene>
<feature type="signal peptide" evidence="1">
    <location>
        <begin position="1"/>
        <end position="28"/>
    </location>
</feature>
<comment type="caution">
    <text evidence="2">The sequence shown here is derived from an EMBL/GenBank/DDBJ whole genome shotgun (WGS) entry which is preliminary data.</text>
</comment>
<name>A0ABP9KYY5_9NOCA</name>
<accession>A0ABP9KYY5</accession>
<evidence type="ECO:0000313" key="3">
    <source>
        <dbReference type="Proteomes" id="UP001500603"/>
    </source>
</evidence>
<evidence type="ECO:0000313" key="2">
    <source>
        <dbReference type="EMBL" id="GAA5066640.1"/>
    </source>
</evidence>
<protein>
    <submittedName>
        <fullName evidence="2">Uncharacterized protein</fullName>
    </submittedName>
</protein>
<dbReference type="EMBL" id="BAABJM010000007">
    <property type="protein sequence ID" value="GAA5066640.1"/>
    <property type="molecule type" value="Genomic_DNA"/>
</dbReference>